<gene>
    <name evidence="6" type="primary">bamE</name>
    <name evidence="5" type="ORF">B4102_2457</name>
    <name evidence="6" type="ORF">JGZ69_05520</name>
</gene>
<evidence type="ECO:0000256" key="3">
    <source>
        <dbReference type="SAM" id="SignalP"/>
    </source>
</evidence>
<evidence type="ECO:0000313" key="5">
    <source>
        <dbReference type="EMBL" id="KYD09636.1"/>
    </source>
</evidence>
<evidence type="ECO:0000313" key="8">
    <source>
        <dbReference type="Proteomes" id="UP000595512"/>
    </source>
</evidence>
<dbReference type="RefSeq" id="WP_066228266.1">
    <property type="nucleotide sequence ID" value="NZ_CP066701.1"/>
</dbReference>
<keyword evidence="1 3" id="KW-0732">Signal</keyword>
<dbReference type="InterPro" id="IPR007450">
    <property type="entry name" value="BamE_dom"/>
</dbReference>
<evidence type="ECO:0000256" key="2">
    <source>
        <dbReference type="ARBA" id="ARBA00023136"/>
    </source>
</evidence>
<evidence type="ECO:0000256" key="1">
    <source>
        <dbReference type="ARBA" id="ARBA00022729"/>
    </source>
</evidence>
<dbReference type="InterPro" id="IPR037873">
    <property type="entry name" value="BamE-like"/>
</dbReference>
<dbReference type="EMBL" id="LQYN01000022">
    <property type="protein sequence ID" value="KYD09636.1"/>
    <property type="molecule type" value="Genomic_DNA"/>
</dbReference>
<dbReference type="OrthoDB" id="9784230at2"/>
<name>A0A150LCD7_9BACI</name>
<dbReference type="Pfam" id="PF04355">
    <property type="entry name" value="BamE"/>
    <property type="match status" value="1"/>
</dbReference>
<feature type="signal peptide" evidence="3">
    <location>
        <begin position="1"/>
        <end position="19"/>
    </location>
</feature>
<accession>A0A150LCD7</accession>
<reference evidence="5 7" key="1">
    <citation type="submission" date="2016-01" db="EMBL/GenBank/DDBJ databases">
        <title>Genome Sequences of Twelve Sporeforming Bacillus Species Isolated from Foods.</title>
        <authorList>
            <person name="Berendsen E.M."/>
            <person name="Wells-Bennik M.H."/>
            <person name="Krawcyk A.O."/>
            <person name="De Jong A."/>
            <person name="Holsappel S."/>
            <person name="Eijlander R.T."/>
            <person name="Kuipers O.P."/>
        </authorList>
    </citation>
    <scope>NUCLEOTIDE SEQUENCE [LARGE SCALE GENOMIC DNA]</scope>
    <source>
        <strain evidence="5 7">B4102</strain>
    </source>
</reference>
<proteinExistence type="predicted"/>
<dbReference type="KEGG" id="hspo:JGZ69_05520"/>
<feature type="chain" id="PRO_5043134723" evidence="3">
    <location>
        <begin position="20"/>
        <end position="80"/>
    </location>
</feature>
<dbReference type="PROSITE" id="PS51257">
    <property type="entry name" value="PROKAR_LIPOPROTEIN"/>
    <property type="match status" value="1"/>
</dbReference>
<evidence type="ECO:0000313" key="6">
    <source>
        <dbReference type="EMBL" id="QQX26329.1"/>
    </source>
</evidence>
<dbReference type="PATRIC" id="fig|46224.3.peg.1563"/>
<dbReference type="GO" id="GO:0019867">
    <property type="term" value="C:outer membrane"/>
    <property type="evidence" value="ECO:0007669"/>
    <property type="project" value="InterPro"/>
</dbReference>
<dbReference type="Gene3D" id="3.30.1450.10">
    <property type="match status" value="1"/>
</dbReference>
<protein>
    <submittedName>
        <fullName evidence="6">Outer membrane protein assembly factor BamE</fullName>
    </submittedName>
</protein>
<dbReference type="AlphaFoldDB" id="A0A150LCD7"/>
<sequence>MKKVLAIVSIVILSFAIVACGNKEGTVKQDQVDKLKEGMTKSDIVDTLGEPIEKKDNQWTYDLQKNDKTINLHIFLMVMN</sequence>
<keyword evidence="2" id="KW-0472">Membrane</keyword>
<dbReference type="EMBL" id="CP066701">
    <property type="protein sequence ID" value="QQX26329.1"/>
    <property type="molecule type" value="Genomic_DNA"/>
</dbReference>
<organism evidence="5 7">
    <name type="scientific">Heyndrickxia sporothermodurans</name>
    <dbReference type="NCBI Taxonomy" id="46224"/>
    <lineage>
        <taxon>Bacteria</taxon>
        <taxon>Bacillati</taxon>
        <taxon>Bacillota</taxon>
        <taxon>Bacilli</taxon>
        <taxon>Bacillales</taxon>
        <taxon>Bacillaceae</taxon>
        <taxon>Heyndrickxia</taxon>
    </lineage>
</organism>
<evidence type="ECO:0000259" key="4">
    <source>
        <dbReference type="Pfam" id="PF04355"/>
    </source>
</evidence>
<feature type="domain" description="Outer membrane protein assembly factor BamE" evidence="4">
    <location>
        <begin position="27"/>
        <end position="65"/>
    </location>
</feature>
<dbReference type="GeneID" id="62500530"/>
<dbReference type="Proteomes" id="UP000595512">
    <property type="component" value="Chromosome"/>
</dbReference>
<dbReference type="Proteomes" id="UP000075666">
    <property type="component" value="Unassembled WGS sequence"/>
</dbReference>
<evidence type="ECO:0000313" key="7">
    <source>
        <dbReference type="Proteomes" id="UP000075666"/>
    </source>
</evidence>
<keyword evidence="7" id="KW-1185">Reference proteome</keyword>
<reference evidence="6 8" key="2">
    <citation type="submission" date="2020-12" db="EMBL/GenBank/DDBJ databases">
        <title>Taxonomic evaluation of the Bacillus sporothermodurans group of bacteria based on whole genome sequences.</title>
        <authorList>
            <person name="Fiedler G."/>
            <person name="Herbstmann A.-D."/>
            <person name="Doll E."/>
            <person name="Wenning M."/>
            <person name="Brinks E."/>
            <person name="Kabisch J."/>
            <person name="Breitenwieser F."/>
            <person name="Lappann M."/>
            <person name="Boehnlein C."/>
            <person name="Franz C."/>
        </authorList>
    </citation>
    <scope>NUCLEOTIDE SEQUENCE [LARGE SCALE GENOMIC DNA]</scope>
    <source>
        <strain evidence="6 8">DSM 10599</strain>
    </source>
</reference>